<reference evidence="3" key="1">
    <citation type="submission" date="2017-04" db="EMBL/GenBank/DDBJ databases">
        <authorList>
            <person name="Varghese N."/>
            <person name="Submissions S."/>
        </authorList>
    </citation>
    <scope>NUCLEOTIDE SEQUENCE [LARGE SCALE GENOMIC DNA]</scope>
    <source>
        <strain evidence="3">LMG 29540</strain>
    </source>
</reference>
<organism evidence="2 3">
    <name type="scientific">Paraburkholderia susongensis</name>
    <dbReference type="NCBI Taxonomy" id="1515439"/>
    <lineage>
        <taxon>Bacteria</taxon>
        <taxon>Pseudomonadati</taxon>
        <taxon>Pseudomonadota</taxon>
        <taxon>Betaproteobacteria</taxon>
        <taxon>Burkholderiales</taxon>
        <taxon>Burkholderiaceae</taxon>
        <taxon>Paraburkholderia</taxon>
    </lineage>
</organism>
<gene>
    <name evidence="2" type="ORF">SAMN06265784_102557</name>
</gene>
<feature type="region of interest" description="Disordered" evidence="1">
    <location>
        <begin position="13"/>
        <end position="37"/>
    </location>
</feature>
<evidence type="ECO:0000313" key="2">
    <source>
        <dbReference type="EMBL" id="SMG26633.1"/>
    </source>
</evidence>
<name>A0A1X7JFT5_9BURK</name>
<protein>
    <submittedName>
        <fullName evidence="2">Uncharacterized protein</fullName>
    </submittedName>
</protein>
<dbReference type="STRING" id="1515439.SAMN06265784_102557"/>
<evidence type="ECO:0000313" key="3">
    <source>
        <dbReference type="Proteomes" id="UP000193228"/>
    </source>
</evidence>
<dbReference type="EMBL" id="FXAT01000002">
    <property type="protein sequence ID" value="SMG26633.1"/>
    <property type="molecule type" value="Genomic_DNA"/>
</dbReference>
<evidence type="ECO:0000256" key="1">
    <source>
        <dbReference type="SAM" id="MobiDB-lite"/>
    </source>
</evidence>
<proteinExistence type="predicted"/>
<dbReference type="Proteomes" id="UP000193228">
    <property type="component" value="Unassembled WGS sequence"/>
</dbReference>
<sequence length="47" mass="5358">MAVGLGYFIRRSSGNPWKRGPTKKEGVRQNASSMNTPNHMTIHQIFR</sequence>
<dbReference type="AlphaFoldDB" id="A0A1X7JFT5"/>
<accession>A0A1X7JFT5</accession>
<keyword evidence="3" id="KW-1185">Reference proteome</keyword>